<keyword evidence="6 10" id="KW-0158">Chromosome</keyword>
<feature type="domain" description="Core Histone H2A/H2B/H3" evidence="11">
    <location>
        <begin position="6"/>
        <end position="91"/>
    </location>
</feature>
<dbReference type="Gene3D" id="1.10.20.10">
    <property type="entry name" value="Histone, subunit A"/>
    <property type="match status" value="1"/>
</dbReference>
<evidence type="ECO:0000259" key="11">
    <source>
        <dbReference type="Pfam" id="PF00125"/>
    </source>
</evidence>
<dbReference type="PANTHER" id="PTHR23430">
    <property type="entry name" value="HISTONE H2A"/>
    <property type="match status" value="1"/>
</dbReference>
<dbReference type="PRINTS" id="PR00620">
    <property type="entry name" value="HISTONEH2A"/>
</dbReference>
<keyword evidence="7 10" id="KW-0238">DNA-binding</keyword>
<dbReference type="Pfam" id="PF00125">
    <property type="entry name" value="Histone"/>
    <property type="match status" value="1"/>
</dbReference>
<dbReference type="InterPro" id="IPR032454">
    <property type="entry name" value="Histone_H2A_C"/>
</dbReference>
<organism evidence="13">
    <name type="scientific">Trypanosoma brucei equiperdum</name>
    <dbReference type="NCBI Taxonomy" id="630700"/>
    <lineage>
        <taxon>Eukaryota</taxon>
        <taxon>Discoba</taxon>
        <taxon>Euglenozoa</taxon>
        <taxon>Kinetoplastea</taxon>
        <taxon>Metakinetoplastina</taxon>
        <taxon>Trypanosomatida</taxon>
        <taxon>Trypanosomatidae</taxon>
        <taxon>Trypanosoma</taxon>
    </lineage>
</organism>
<dbReference type="Proteomes" id="UP000266743">
    <property type="component" value="Chromosome 7"/>
</dbReference>
<accession>A0A3L6L640</accession>
<dbReference type="GO" id="GO:0000786">
    <property type="term" value="C:nucleosome"/>
    <property type="evidence" value="ECO:0007669"/>
    <property type="project" value="UniProtKB-KW"/>
</dbReference>
<keyword evidence="9 10" id="KW-0544">Nucleosome core</keyword>
<dbReference type="SMART" id="SM00414">
    <property type="entry name" value="H2A"/>
    <property type="match status" value="1"/>
</dbReference>
<name>A0A3L6L640_9TRYP</name>
<dbReference type="CDD" id="cd00074">
    <property type="entry name" value="HFD_H2A"/>
    <property type="match status" value="1"/>
</dbReference>
<gene>
    <name evidence="13" type="ORF">DPX39_070038000</name>
</gene>
<protein>
    <recommendedName>
        <fullName evidence="10">Histone H2A</fullName>
    </recommendedName>
</protein>
<dbReference type="GO" id="GO:0005634">
    <property type="term" value="C:nucleus"/>
    <property type="evidence" value="ECO:0007669"/>
    <property type="project" value="UniProtKB-SubCell"/>
</dbReference>
<comment type="function">
    <text evidence="1">Core component of nucleosome. Nucleosomes wrap and compact DNA into chromatin, limiting DNA accessibility to the cellular machineries which require DNA as a template. Histones thereby play a central role in transcription regulation, DNA repair, DNA replication and chromosomal stability. DNA accessibility is regulated via a complex set of post-translational modifications of histones, also called histone code, and nucleosome remodeling.</text>
</comment>
<dbReference type="GO" id="GO:0003677">
    <property type="term" value="F:DNA binding"/>
    <property type="evidence" value="ECO:0007669"/>
    <property type="project" value="UniProtKB-KW"/>
</dbReference>
<dbReference type="InterPro" id="IPR032458">
    <property type="entry name" value="Histone_H2A_CS"/>
</dbReference>
<keyword evidence="8 10" id="KW-0539">Nucleus</keyword>
<reference evidence="13" key="1">
    <citation type="submission" date="2018-09" db="EMBL/GenBank/DDBJ databases">
        <title>whole genome sequence of T. equiperdum IVM-t1 strain.</title>
        <authorList>
            <person name="Suganuma K."/>
        </authorList>
    </citation>
    <scope>NUCLEOTIDE SEQUENCE [LARGE SCALE GENOMIC DNA]</scope>
    <source>
        <strain evidence="13">IVM-t1</strain>
    </source>
</reference>
<sequence length="135" mass="14833">MATPKQAVKKASKGGSSRSVKAGLIFPVGRVGTLLRRGQYARRIGASGAVYMAAVLEYLTAELLELSVKAAAQQTKKTKRLTPRTVTLAVRHDDDLGALLRNVTMSRGGVMPSLTKLWRRSRRAESTRRRRQASR</sequence>
<dbReference type="InterPro" id="IPR007125">
    <property type="entry name" value="H2A/H2B/H3"/>
</dbReference>
<evidence type="ECO:0000256" key="10">
    <source>
        <dbReference type="RuleBase" id="RU003767"/>
    </source>
</evidence>
<dbReference type="InterPro" id="IPR009072">
    <property type="entry name" value="Histone-fold"/>
</dbReference>
<evidence type="ECO:0000259" key="12">
    <source>
        <dbReference type="Pfam" id="PF16211"/>
    </source>
</evidence>
<dbReference type="EMBL" id="QSBY01000007">
    <property type="protein sequence ID" value="RHW71675.1"/>
    <property type="molecule type" value="Genomic_DNA"/>
</dbReference>
<dbReference type="GO" id="GO:0030527">
    <property type="term" value="F:structural constituent of chromatin"/>
    <property type="evidence" value="ECO:0007669"/>
    <property type="project" value="InterPro"/>
</dbReference>
<dbReference type="GO" id="GO:0046982">
    <property type="term" value="F:protein heterodimerization activity"/>
    <property type="evidence" value="ECO:0007669"/>
    <property type="project" value="InterPro"/>
</dbReference>
<dbReference type="InterPro" id="IPR002119">
    <property type="entry name" value="Histone_H2A"/>
</dbReference>
<dbReference type="Pfam" id="PF16211">
    <property type="entry name" value="Histone_H2A_C"/>
    <property type="match status" value="1"/>
</dbReference>
<dbReference type="SUPFAM" id="SSF47113">
    <property type="entry name" value="Histone-fold"/>
    <property type="match status" value="1"/>
</dbReference>
<evidence type="ECO:0000256" key="3">
    <source>
        <dbReference type="ARBA" id="ARBA00004286"/>
    </source>
</evidence>
<dbReference type="FunFam" id="1.10.20.10:FF:000086">
    <property type="entry name" value="Histone H2A"/>
    <property type="match status" value="1"/>
</dbReference>
<proteinExistence type="inferred from homology"/>
<evidence type="ECO:0000256" key="8">
    <source>
        <dbReference type="ARBA" id="ARBA00023242"/>
    </source>
</evidence>
<comment type="caution">
    <text evidence="13">The sequence shown here is derived from an EMBL/GenBank/DDBJ whole genome shotgun (WGS) entry which is preliminary data.</text>
</comment>
<evidence type="ECO:0000256" key="1">
    <source>
        <dbReference type="ARBA" id="ARBA00002001"/>
    </source>
</evidence>
<dbReference type="AlphaFoldDB" id="A0A3L6L640"/>
<dbReference type="PROSITE" id="PS00046">
    <property type="entry name" value="HISTONE_H2A"/>
    <property type="match status" value="1"/>
</dbReference>
<comment type="similarity">
    <text evidence="4 10">Belongs to the histone H2A family.</text>
</comment>
<comment type="subcellular location">
    <subcellularLocation>
        <location evidence="3">Chromosome</location>
    </subcellularLocation>
    <subcellularLocation>
        <location evidence="2 10">Nucleus</location>
    </subcellularLocation>
</comment>
<comment type="subunit">
    <text evidence="5 10">The nucleosome is a histone octamer containing two molecules each of H2A, H2B, H3 and H4 assembled in one H3-H4 heterotetramer and two H2A-H2B heterodimers. The octamer wraps approximately 147 bp of DNA.</text>
</comment>
<evidence type="ECO:0000256" key="9">
    <source>
        <dbReference type="ARBA" id="ARBA00023269"/>
    </source>
</evidence>
<feature type="domain" description="Histone H2A C-terminal" evidence="12">
    <location>
        <begin position="94"/>
        <end position="114"/>
    </location>
</feature>
<evidence type="ECO:0000256" key="4">
    <source>
        <dbReference type="ARBA" id="ARBA00010691"/>
    </source>
</evidence>
<evidence type="ECO:0000256" key="2">
    <source>
        <dbReference type="ARBA" id="ARBA00004123"/>
    </source>
</evidence>
<evidence type="ECO:0000256" key="7">
    <source>
        <dbReference type="ARBA" id="ARBA00023125"/>
    </source>
</evidence>
<evidence type="ECO:0000256" key="6">
    <source>
        <dbReference type="ARBA" id="ARBA00022454"/>
    </source>
</evidence>
<evidence type="ECO:0000313" key="13">
    <source>
        <dbReference type="EMBL" id="RHW71675.1"/>
    </source>
</evidence>
<evidence type="ECO:0000256" key="5">
    <source>
        <dbReference type="ARBA" id="ARBA00011538"/>
    </source>
</evidence>